<dbReference type="PANTHER" id="PTHR43547">
    <property type="entry name" value="TWO-COMPONENT HISTIDINE KINASE"/>
    <property type="match status" value="1"/>
</dbReference>
<keyword evidence="3" id="KW-0472">Membrane</keyword>
<dbReference type="InterPro" id="IPR000792">
    <property type="entry name" value="Tscrpt_reg_LuxR_C"/>
</dbReference>
<evidence type="ECO:0000256" key="4">
    <source>
        <dbReference type="SAM" id="SignalP"/>
    </source>
</evidence>
<dbReference type="Gene3D" id="1.10.10.10">
    <property type="entry name" value="Winged helix-like DNA-binding domain superfamily/Winged helix DNA-binding domain"/>
    <property type="match status" value="1"/>
</dbReference>
<feature type="domain" description="HTH luxR-type" evidence="5">
    <location>
        <begin position="876"/>
        <end position="933"/>
    </location>
</feature>
<dbReference type="InterPro" id="IPR016032">
    <property type="entry name" value="Sig_transdc_resp-reg_C-effctor"/>
</dbReference>
<dbReference type="Gene3D" id="2.60.40.10">
    <property type="entry name" value="Immunoglobulins"/>
    <property type="match status" value="1"/>
</dbReference>
<dbReference type="GO" id="GO:0000155">
    <property type="term" value="F:phosphorelay sensor kinase activity"/>
    <property type="evidence" value="ECO:0007669"/>
    <property type="project" value="TreeGrafter"/>
</dbReference>
<dbReference type="GO" id="GO:0006355">
    <property type="term" value="P:regulation of DNA-templated transcription"/>
    <property type="evidence" value="ECO:0007669"/>
    <property type="project" value="InterPro"/>
</dbReference>
<dbReference type="InterPro" id="IPR015943">
    <property type="entry name" value="WD40/YVTN_repeat-like_dom_sf"/>
</dbReference>
<dbReference type="SMART" id="SM00421">
    <property type="entry name" value="HTH_LUXR"/>
    <property type="match status" value="1"/>
</dbReference>
<dbReference type="InterPro" id="IPR036388">
    <property type="entry name" value="WH-like_DNA-bd_sf"/>
</dbReference>
<reference evidence="7" key="1">
    <citation type="submission" date="2016-10" db="EMBL/GenBank/DDBJ databases">
        <authorList>
            <person name="Varghese N."/>
            <person name="Submissions S."/>
        </authorList>
    </citation>
    <scope>NUCLEOTIDE SEQUENCE [LARGE SCALE GENOMIC DNA]</scope>
    <source>
        <strain evidence="7">DSM 24729</strain>
    </source>
</reference>
<name>A0A1G7E7B9_9FLAO</name>
<evidence type="ECO:0000313" key="6">
    <source>
        <dbReference type="EMBL" id="SDE59543.1"/>
    </source>
</evidence>
<protein>
    <submittedName>
        <fullName evidence="6">Regulatory protein, luxR family</fullName>
    </submittedName>
</protein>
<gene>
    <name evidence="6" type="ORF">SAMN04487992_102135</name>
</gene>
<dbReference type="EMBL" id="FNBD01000002">
    <property type="protein sequence ID" value="SDE59543.1"/>
    <property type="molecule type" value="Genomic_DNA"/>
</dbReference>
<feature type="coiled-coil region" evidence="2">
    <location>
        <begin position="763"/>
        <end position="806"/>
    </location>
</feature>
<dbReference type="Proteomes" id="UP000182114">
    <property type="component" value="Unassembled WGS sequence"/>
</dbReference>
<dbReference type="Gene3D" id="2.130.10.10">
    <property type="entry name" value="YVTN repeat-like/Quinoprotein amine dehydrogenase"/>
    <property type="match status" value="1"/>
</dbReference>
<dbReference type="Pfam" id="PF07495">
    <property type="entry name" value="Y_Y_Y"/>
    <property type="match status" value="1"/>
</dbReference>
<dbReference type="AlphaFoldDB" id="A0A1G7E7B9"/>
<evidence type="ECO:0000259" key="5">
    <source>
        <dbReference type="SMART" id="SM00421"/>
    </source>
</evidence>
<dbReference type="InterPro" id="IPR013783">
    <property type="entry name" value="Ig-like_fold"/>
</dbReference>
<feature type="chain" id="PRO_5010157974" evidence="4">
    <location>
        <begin position="19"/>
        <end position="936"/>
    </location>
</feature>
<dbReference type="eggNOG" id="COG2771">
    <property type="taxonomic scope" value="Bacteria"/>
</dbReference>
<keyword evidence="3" id="KW-1133">Transmembrane helix</keyword>
<proteinExistence type="predicted"/>
<feature type="signal peptide" evidence="4">
    <location>
        <begin position="1"/>
        <end position="18"/>
    </location>
</feature>
<keyword evidence="4" id="KW-0732">Signal</keyword>
<feature type="transmembrane region" description="Helical" evidence="3">
    <location>
        <begin position="733"/>
        <end position="754"/>
    </location>
</feature>
<accession>A0A1G7E7B9</accession>
<dbReference type="PANTHER" id="PTHR43547:SF2">
    <property type="entry name" value="HYBRID SIGNAL TRANSDUCTION HISTIDINE KINASE C"/>
    <property type="match status" value="1"/>
</dbReference>
<keyword evidence="2" id="KW-0175">Coiled coil</keyword>
<dbReference type="SUPFAM" id="SSF46894">
    <property type="entry name" value="C-terminal effector domain of the bipartite response regulators"/>
    <property type="match status" value="1"/>
</dbReference>
<keyword evidence="1" id="KW-0597">Phosphoprotein</keyword>
<evidence type="ECO:0000256" key="2">
    <source>
        <dbReference type="SAM" id="Coils"/>
    </source>
</evidence>
<evidence type="ECO:0000256" key="1">
    <source>
        <dbReference type="ARBA" id="ARBA00022553"/>
    </source>
</evidence>
<sequence length="936" mass="106722">MRYIQCITIFFFTIISLAQELPPIHNFSPTAYNAGNQNWSISQSDEKYIYVGNNYGLLAYNGASWKTYASPNGSHIRAVNVVGDRIFTGCYMEFGFWFKDDFGDLTYQSLNPKLSTPMIEDEEFWNIITLDAYVLFQSLQRIYIYNLKTESFSVVASESTRARIFKNKSGVYFQKSGKGLYKIEGGKTLLASDHGILKSNFIIGMFDTSFGTLVLTEKEGFFLLEEGGGVEKWNTSISKELQELNIYSSAQLKNGSFILGTISDGVYHVSKSGELLEKINQKKGLNDNTILSIFEDLDGNVWLGLNNGISVLNFSAPFKEYIDTVGKLGVVYTAAIYEDHLYLGTNQGLFYKQKSGNDDFKIVPNTNGQVWFLKEIDGILFCGHNTGTFTVAGNQATQIATFPGAWDIKKIPGNDSLLLQGNYNGLSILKKEGSQWIFRNKIEGFDISSRFFEFTQSEDILVNHEFKGVFRLTLDPSFSKVVNVVDAPVLGTGASLVAYEKTILHASNNGVLRFNEKNKNLEKDSLLTNLLFEAEERLIGIIVPDVSDDLLWAFTDKNIIALAANKFNGQPEVKKIAIPSSFRRSLGVLGFENIKKIGINTYLIGISNGYITLNLDKLRIKKFDIGLTDVANKNSDSITLQKVSLKSIDHTFKYTFNNVYFEYSVPSFEKYTEVNYQFQLIGLSEVWSSWSETSKVAFENLPFGEYTFKVRAKVGNELSENIASYTFEILRPWYVSNLAILIYVLVFIALGYFVHRLYRRYYRKQQEQLLKENEKKLKRKKIKAEKKLIQIKNEKLNQEIDNKSRELAISTMSIIKKNEFLNAIKTQLQESKTPQQVNSVIKTIDRNINNEDDWKFFEDAFNNADKEFLKKIKTTHPDLTPNDLRLCAYLRLNLSSKEIAPLLNISVRSVEVKRYRLRKKMELPHEMGLTDYIIKL</sequence>
<evidence type="ECO:0000256" key="3">
    <source>
        <dbReference type="SAM" id="Phobius"/>
    </source>
</evidence>
<dbReference type="GO" id="GO:0003677">
    <property type="term" value="F:DNA binding"/>
    <property type="evidence" value="ECO:0007669"/>
    <property type="project" value="InterPro"/>
</dbReference>
<organism evidence="6 7">
    <name type="scientific">Cellulophaga baltica</name>
    <dbReference type="NCBI Taxonomy" id="76594"/>
    <lineage>
        <taxon>Bacteria</taxon>
        <taxon>Pseudomonadati</taxon>
        <taxon>Bacteroidota</taxon>
        <taxon>Flavobacteriia</taxon>
        <taxon>Flavobacteriales</taxon>
        <taxon>Flavobacteriaceae</taxon>
        <taxon>Cellulophaga</taxon>
    </lineage>
</organism>
<dbReference type="eggNOG" id="COG3292">
    <property type="taxonomic scope" value="Bacteria"/>
</dbReference>
<evidence type="ECO:0000313" key="7">
    <source>
        <dbReference type="Proteomes" id="UP000182114"/>
    </source>
</evidence>
<keyword evidence="7" id="KW-1185">Reference proteome</keyword>
<dbReference type="RefSeq" id="WP_074537464.1">
    <property type="nucleotide sequence ID" value="NZ_FNBD01000002.1"/>
</dbReference>
<keyword evidence="3" id="KW-0812">Transmembrane</keyword>
<dbReference type="InterPro" id="IPR011123">
    <property type="entry name" value="Y_Y_Y"/>
</dbReference>